<keyword evidence="2" id="KW-1185">Reference proteome</keyword>
<dbReference type="Proteomes" id="UP000318538">
    <property type="component" value="Chromosome"/>
</dbReference>
<gene>
    <name evidence="1" type="ORF">K227x_47170</name>
</gene>
<evidence type="ECO:0000313" key="2">
    <source>
        <dbReference type="Proteomes" id="UP000318538"/>
    </source>
</evidence>
<reference evidence="1 2" key="1">
    <citation type="submission" date="2019-02" db="EMBL/GenBank/DDBJ databases">
        <title>Deep-cultivation of Planctomycetes and their phenomic and genomic characterization uncovers novel biology.</title>
        <authorList>
            <person name="Wiegand S."/>
            <person name="Jogler M."/>
            <person name="Boedeker C."/>
            <person name="Pinto D."/>
            <person name="Vollmers J."/>
            <person name="Rivas-Marin E."/>
            <person name="Kohn T."/>
            <person name="Peeters S.H."/>
            <person name="Heuer A."/>
            <person name="Rast P."/>
            <person name="Oberbeckmann S."/>
            <person name="Bunk B."/>
            <person name="Jeske O."/>
            <person name="Meyerdierks A."/>
            <person name="Storesund J.E."/>
            <person name="Kallscheuer N."/>
            <person name="Luecker S."/>
            <person name="Lage O.M."/>
            <person name="Pohl T."/>
            <person name="Merkel B.J."/>
            <person name="Hornburger P."/>
            <person name="Mueller R.-W."/>
            <person name="Bruemmer F."/>
            <person name="Labrenz M."/>
            <person name="Spormann A.M."/>
            <person name="Op den Camp H."/>
            <person name="Overmann J."/>
            <person name="Amann R."/>
            <person name="Jetten M.S.M."/>
            <person name="Mascher T."/>
            <person name="Medema M.H."/>
            <person name="Devos D.P."/>
            <person name="Kaster A.-K."/>
            <person name="Ovreas L."/>
            <person name="Rohde M."/>
            <person name="Galperin M.Y."/>
            <person name="Jogler C."/>
        </authorList>
    </citation>
    <scope>NUCLEOTIDE SEQUENCE [LARGE SCALE GENOMIC DNA]</scope>
    <source>
        <strain evidence="1 2">K22_7</strain>
    </source>
</reference>
<name>A0A517NGU6_9BACT</name>
<sequence>MMKEDCKLQNNHFKLQIELWREKLMGAATRLGDRSSTNLEFTLQLTNRDADQDIFRSLQF</sequence>
<proteinExistence type="predicted"/>
<evidence type="ECO:0000313" key="1">
    <source>
        <dbReference type="EMBL" id="QDT06308.1"/>
    </source>
</evidence>
<accession>A0A517NGU6</accession>
<dbReference type="AlphaFoldDB" id="A0A517NGU6"/>
<dbReference type="KEGG" id="rlc:K227x_47170"/>
<organism evidence="1 2">
    <name type="scientific">Rubripirellula lacrimiformis</name>
    <dbReference type="NCBI Taxonomy" id="1930273"/>
    <lineage>
        <taxon>Bacteria</taxon>
        <taxon>Pseudomonadati</taxon>
        <taxon>Planctomycetota</taxon>
        <taxon>Planctomycetia</taxon>
        <taxon>Pirellulales</taxon>
        <taxon>Pirellulaceae</taxon>
        <taxon>Rubripirellula</taxon>
    </lineage>
</organism>
<dbReference type="EMBL" id="CP036525">
    <property type="protein sequence ID" value="QDT06308.1"/>
    <property type="molecule type" value="Genomic_DNA"/>
</dbReference>
<protein>
    <submittedName>
        <fullName evidence="1">Uncharacterized protein</fullName>
    </submittedName>
</protein>